<dbReference type="EMBL" id="MBFT01001142">
    <property type="protein sequence ID" value="PVU85130.1"/>
    <property type="molecule type" value="Genomic_DNA"/>
</dbReference>
<feature type="signal peptide" evidence="3">
    <location>
        <begin position="1"/>
        <end position="24"/>
    </location>
</feature>
<keyword evidence="2" id="KW-1133">Transmembrane helix</keyword>
<proteinExistence type="predicted"/>
<reference evidence="5 7" key="1">
    <citation type="journal article" date="2018" name="MBio">
        <title>Comparative Genomics Reveals the Core Gene Toolbox for the Fungus-Insect Symbiosis.</title>
        <authorList>
            <person name="Wang Y."/>
            <person name="Stata M."/>
            <person name="Wang W."/>
            <person name="Stajich J.E."/>
            <person name="White M.M."/>
            <person name="Moncalvo J.M."/>
        </authorList>
    </citation>
    <scope>NUCLEOTIDE SEQUENCE [LARGE SCALE GENOMIC DNA]</scope>
    <source>
        <strain evidence="5 7">AUS-77-4</strain>
    </source>
</reference>
<keyword evidence="2" id="KW-0472">Membrane</keyword>
<evidence type="ECO:0000313" key="7">
    <source>
        <dbReference type="Proteomes" id="UP000245699"/>
    </source>
</evidence>
<dbReference type="OrthoDB" id="2435509at2759"/>
<protein>
    <recommendedName>
        <fullName evidence="4">DUF7137 domain-containing protein</fullName>
    </recommendedName>
</protein>
<dbReference type="Pfam" id="PF23585">
    <property type="entry name" value="DUF7137"/>
    <property type="match status" value="1"/>
</dbReference>
<feature type="compositionally biased region" description="Polar residues" evidence="1">
    <location>
        <begin position="54"/>
        <end position="81"/>
    </location>
</feature>
<gene>
    <name evidence="6" type="ORF">BB559_001571</name>
    <name evidence="5" type="ORF">BB559_007206</name>
</gene>
<feature type="transmembrane region" description="Helical" evidence="2">
    <location>
        <begin position="234"/>
        <end position="253"/>
    </location>
</feature>
<feature type="compositionally biased region" description="Low complexity" evidence="1">
    <location>
        <begin position="37"/>
        <end position="53"/>
    </location>
</feature>
<comment type="caution">
    <text evidence="5">The sequence shown here is derived from an EMBL/GenBank/DDBJ whole genome shotgun (WGS) entry which is preliminary data.</text>
</comment>
<evidence type="ECO:0000256" key="2">
    <source>
        <dbReference type="SAM" id="Phobius"/>
    </source>
</evidence>
<name>A0A2T9XYI8_9FUNG</name>
<keyword evidence="3" id="KW-0732">Signal</keyword>
<organism evidence="5 7">
    <name type="scientific">Furculomyces boomerangus</name>
    <dbReference type="NCBI Taxonomy" id="61424"/>
    <lineage>
        <taxon>Eukaryota</taxon>
        <taxon>Fungi</taxon>
        <taxon>Fungi incertae sedis</taxon>
        <taxon>Zoopagomycota</taxon>
        <taxon>Kickxellomycotina</taxon>
        <taxon>Harpellomycetes</taxon>
        <taxon>Harpellales</taxon>
        <taxon>Harpellaceae</taxon>
        <taxon>Furculomyces</taxon>
    </lineage>
</organism>
<feature type="region of interest" description="Disordered" evidence="1">
    <location>
        <begin position="26"/>
        <end position="81"/>
    </location>
</feature>
<accession>A0A2T9XYI8</accession>
<dbReference type="EMBL" id="MBFT01000080">
    <property type="protein sequence ID" value="PVU98440.1"/>
    <property type="molecule type" value="Genomic_DNA"/>
</dbReference>
<feature type="compositionally biased region" description="Polar residues" evidence="1">
    <location>
        <begin position="26"/>
        <end position="36"/>
    </location>
</feature>
<evidence type="ECO:0000256" key="1">
    <source>
        <dbReference type="SAM" id="MobiDB-lite"/>
    </source>
</evidence>
<evidence type="ECO:0000256" key="3">
    <source>
        <dbReference type="SAM" id="SignalP"/>
    </source>
</evidence>
<keyword evidence="2" id="KW-0812">Transmembrane</keyword>
<evidence type="ECO:0000313" key="6">
    <source>
        <dbReference type="EMBL" id="PVU98440.1"/>
    </source>
</evidence>
<feature type="domain" description="DUF7137" evidence="4">
    <location>
        <begin position="85"/>
        <end position="214"/>
    </location>
</feature>
<sequence length="254" mass="27303">MKSVFLRFMGTLLVLFSISFIVSAQNSDSDTGENQTPSPASQNSAPNSPSQSQGTASPSQSQGTASPTKNQNAASPTSSDQLSFPGQFVMITPPNIGPNPLFEIGSIVKLSWDYDDNTVHFPGKVMIIGTMPNNGNFIDPSTKKPYTWVIANNITELKYDWDTTKQTPKGISLTSASGYVMTLYDGDTGLVNGTVAMNGYVTNKGISFSMYVSDYNSTNDGIPRGYNPSGSTSLMHSFSMSLLVVCFLAIFYLV</sequence>
<feature type="chain" id="PRO_5036052014" description="DUF7137 domain-containing protein" evidence="3">
    <location>
        <begin position="25"/>
        <end position="254"/>
    </location>
</feature>
<dbReference type="Proteomes" id="UP000245699">
    <property type="component" value="Unassembled WGS sequence"/>
</dbReference>
<keyword evidence="7" id="KW-1185">Reference proteome</keyword>
<evidence type="ECO:0000313" key="5">
    <source>
        <dbReference type="EMBL" id="PVU85130.1"/>
    </source>
</evidence>
<evidence type="ECO:0000259" key="4">
    <source>
        <dbReference type="Pfam" id="PF23585"/>
    </source>
</evidence>
<dbReference type="InterPro" id="IPR055561">
    <property type="entry name" value="DUF7137"/>
</dbReference>
<dbReference type="AlphaFoldDB" id="A0A2T9XYI8"/>
<dbReference type="STRING" id="61424.A0A2T9XYI8"/>